<dbReference type="EMBL" id="MFGM01000050">
    <property type="protein sequence ID" value="OGF35472.1"/>
    <property type="molecule type" value="Genomic_DNA"/>
</dbReference>
<sequence length="205" mass="25398">MFNPFRFWQELKYSPHLARLLHNTRKVIMESNQDSLFMHHDKQVCAMLNYDGVDEEERNRYFNEYTVTNVVLLMLLLDEAALQTDDELRKNYLQKWREYVPKFYLDYLKELKIEERNIYLWDKLIDLRYEEYQREILNWRRELINVDEELAQEMVHDKFVLAYQAVTLGLFQHLRRQNGKPKDPLYLRLQSYMVPIFKRMMKRIF</sequence>
<protein>
    <submittedName>
        <fullName evidence="1">Uncharacterized protein</fullName>
    </submittedName>
</protein>
<reference evidence="1 2" key="1">
    <citation type="journal article" date="2016" name="Nat. Commun.">
        <title>Thousands of microbial genomes shed light on interconnected biogeochemical processes in an aquifer system.</title>
        <authorList>
            <person name="Anantharaman K."/>
            <person name="Brown C.T."/>
            <person name="Hug L.A."/>
            <person name="Sharon I."/>
            <person name="Castelle C.J."/>
            <person name="Probst A.J."/>
            <person name="Thomas B.C."/>
            <person name="Singh A."/>
            <person name="Wilkins M.J."/>
            <person name="Karaoz U."/>
            <person name="Brodie E.L."/>
            <person name="Williams K.H."/>
            <person name="Hubbard S.S."/>
            <person name="Banfield J.F."/>
        </authorList>
    </citation>
    <scope>NUCLEOTIDE SEQUENCE [LARGE SCALE GENOMIC DNA]</scope>
</reference>
<gene>
    <name evidence="1" type="ORF">A2482_03830</name>
</gene>
<organism evidence="1 2">
    <name type="scientific">Candidatus Falkowbacteria bacterium RIFOXYC2_FULL_48_21</name>
    <dbReference type="NCBI Taxonomy" id="1798005"/>
    <lineage>
        <taxon>Bacteria</taxon>
        <taxon>Candidatus Falkowiibacteriota</taxon>
    </lineage>
</organism>
<comment type="caution">
    <text evidence="1">The sequence shown here is derived from an EMBL/GenBank/DDBJ whole genome shotgun (WGS) entry which is preliminary data.</text>
</comment>
<evidence type="ECO:0000313" key="1">
    <source>
        <dbReference type="EMBL" id="OGF35472.1"/>
    </source>
</evidence>
<name>A0A1F5T957_9BACT</name>
<dbReference type="Proteomes" id="UP000178656">
    <property type="component" value="Unassembled WGS sequence"/>
</dbReference>
<evidence type="ECO:0000313" key="2">
    <source>
        <dbReference type="Proteomes" id="UP000178656"/>
    </source>
</evidence>
<proteinExistence type="predicted"/>
<accession>A0A1F5T957</accession>
<dbReference type="AlphaFoldDB" id="A0A1F5T957"/>